<comment type="caution">
    <text evidence="1">The sequence shown here is derived from an EMBL/GenBank/DDBJ whole genome shotgun (WGS) entry which is preliminary data.</text>
</comment>
<organism evidence="1 2">
    <name type="scientific">Clostridium punense</name>
    <dbReference type="NCBI Taxonomy" id="1054297"/>
    <lineage>
        <taxon>Bacteria</taxon>
        <taxon>Bacillati</taxon>
        <taxon>Bacillota</taxon>
        <taxon>Clostridia</taxon>
        <taxon>Eubacteriales</taxon>
        <taxon>Clostridiaceae</taxon>
        <taxon>Clostridium</taxon>
    </lineage>
</organism>
<name>A0ABS4K014_9CLOT</name>
<dbReference type="NCBIfam" id="TIGR02855">
    <property type="entry name" value="spore_yabG"/>
    <property type="match status" value="1"/>
</dbReference>
<sequence length="307" mass="34700">MRIGDRVVRRSYDGDIVFKIIDIRDEYGIEKYILQGLNIRIEADCLEEDLELVDEEELGQMDRVFNKKVNASIKKILLSRSGNQYRGEPAKVLEDTYYVKGRKGKVTNTAIPMPNKEMFFGRPGKVLHIDGDPGYLEVCLKTYKQLSIEAVGKVIAEKDQPAEILNLVKEVNPDIVVITGHDGMTKDAPDYMDLNNYRNSKYFVECVSILRTYKSDYDELVIFAGACQSNYEALLDAGANFASSPSRVLIHCLDPVMICEKIAYTNINDIVDIQDAIQNTITGLKGIGGLQTRGKYREGYPKSQYIR</sequence>
<protein>
    <submittedName>
        <fullName evidence="1">Spore coat assembly protein</fullName>
    </submittedName>
</protein>
<dbReference type="RefSeq" id="WP_021282427.1">
    <property type="nucleotide sequence ID" value="NZ_JAGGLL010000005.1"/>
</dbReference>
<dbReference type="InterPro" id="IPR008764">
    <property type="entry name" value="Peptidase_U57"/>
</dbReference>
<evidence type="ECO:0000313" key="1">
    <source>
        <dbReference type="EMBL" id="MBP2021115.1"/>
    </source>
</evidence>
<keyword evidence="2" id="KW-1185">Reference proteome</keyword>
<proteinExistence type="predicted"/>
<gene>
    <name evidence="1" type="ORF">J2Z44_000902</name>
</gene>
<accession>A0ABS4K014</accession>
<dbReference type="PIRSF" id="PIRSF011575">
    <property type="entry name" value="YabG"/>
    <property type="match status" value="1"/>
</dbReference>
<dbReference type="Proteomes" id="UP001519308">
    <property type="component" value="Unassembled WGS sequence"/>
</dbReference>
<evidence type="ECO:0000313" key="2">
    <source>
        <dbReference type="Proteomes" id="UP001519308"/>
    </source>
</evidence>
<reference evidence="1 2" key="1">
    <citation type="submission" date="2021-03" db="EMBL/GenBank/DDBJ databases">
        <title>Genomic Encyclopedia of Type Strains, Phase IV (KMG-IV): sequencing the most valuable type-strain genomes for metagenomic binning, comparative biology and taxonomic classification.</title>
        <authorList>
            <person name="Goeker M."/>
        </authorList>
    </citation>
    <scope>NUCLEOTIDE SEQUENCE [LARGE SCALE GENOMIC DNA]</scope>
    <source>
        <strain evidence="1 2">DSM 28650</strain>
    </source>
</reference>
<dbReference type="EMBL" id="JAGGLL010000005">
    <property type="protein sequence ID" value="MBP2021115.1"/>
    <property type="molecule type" value="Genomic_DNA"/>
</dbReference>
<dbReference type="Pfam" id="PF05582">
    <property type="entry name" value="Peptidase_U57"/>
    <property type="match status" value="1"/>
</dbReference>